<dbReference type="OrthoDB" id="409136at2759"/>
<evidence type="ECO:0000256" key="1">
    <source>
        <dbReference type="SAM" id="MobiDB-lite"/>
    </source>
</evidence>
<accession>A0A9P8W5U8</accession>
<dbReference type="AlphaFoldDB" id="A0A9P8W5U8"/>
<feature type="non-terminal residue" evidence="2">
    <location>
        <position position="1"/>
    </location>
</feature>
<name>A0A9P8W5U8_9HYPO</name>
<gene>
    <name evidence="2" type="ORF">B0T10DRAFT_366234</name>
</gene>
<evidence type="ECO:0000313" key="2">
    <source>
        <dbReference type="EMBL" id="KAH6889963.1"/>
    </source>
</evidence>
<protein>
    <submittedName>
        <fullName evidence="2">Uncharacterized protein</fullName>
    </submittedName>
</protein>
<feature type="compositionally biased region" description="Basic and acidic residues" evidence="1">
    <location>
        <begin position="246"/>
        <end position="263"/>
    </location>
</feature>
<feature type="region of interest" description="Disordered" evidence="1">
    <location>
        <begin position="227"/>
        <end position="274"/>
    </location>
</feature>
<feature type="non-terminal residue" evidence="2">
    <location>
        <position position="435"/>
    </location>
</feature>
<proteinExistence type="predicted"/>
<reference evidence="2 3" key="1">
    <citation type="journal article" date="2021" name="Nat. Commun.">
        <title>Genetic determinants of endophytism in the Arabidopsis root mycobiome.</title>
        <authorList>
            <person name="Mesny F."/>
            <person name="Miyauchi S."/>
            <person name="Thiergart T."/>
            <person name="Pickel B."/>
            <person name="Atanasova L."/>
            <person name="Karlsson M."/>
            <person name="Huettel B."/>
            <person name="Barry K.W."/>
            <person name="Haridas S."/>
            <person name="Chen C."/>
            <person name="Bauer D."/>
            <person name="Andreopoulos W."/>
            <person name="Pangilinan J."/>
            <person name="LaButti K."/>
            <person name="Riley R."/>
            <person name="Lipzen A."/>
            <person name="Clum A."/>
            <person name="Drula E."/>
            <person name="Henrissat B."/>
            <person name="Kohler A."/>
            <person name="Grigoriev I.V."/>
            <person name="Martin F.M."/>
            <person name="Hacquard S."/>
        </authorList>
    </citation>
    <scope>NUCLEOTIDE SEQUENCE [LARGE SCALE GENOMIC DNA]</scope>
    <source>
        <strain evidence="2 3">MPI-CAGE-CH-0241</strain>
    </source>
</reference>
<keyword evidence="3" id="KW-1185">Reference proteome</keyword>
<organism evidence="2 3">
    <name type="scientific">Thelonectria olida</name>
    <dbReference type="NCBI Taxonomy" id="1576542"/>
    <lineage>
        <taxon>Eukaryota</taxon>
        <taxon>Fungi</taxon>
        <taxon>Dikarya</taxon>
        <taxon>Ascomycota</taxon>
        <taxon>Pezizomycotina</taxon>
        <taxon>Sordariomycetes</taxon>
        <taxon>Hypocreomycetidae</taxon>
        <taxon>Hypocreales</taxon>
        <taxon>Nectriaceae</taxon>
        <taxon>Thelonectria</taxon>
    </lineage>
</organism>
<comment type="caution">
    <text evidence="2">The sequence shown here is derived from an EMBL/GenBank/DDBJ whole genome shotgun (WGS) entry which is preliminary data.</text>
</comment>
<dbReference type="EMBL" id="JAGPYM010000010">
    <property type="protein sequence ID" value="KAH6889963.1"/>
    <property type="molecule type" value="Genomic_DNA"/>
</dbReference>
<evidence type="ECO:0000313" key="3">
    <source>
        <dbReference type="Proteomes" id="UP000777438"/>
    </source>
</evidence>
<dbReference type="Proteomes" id="UP000777438">
    <property type="component" value="Unassembled WGS sequence"/>
</dbReference>
<sequence length="435" mass="49106">GISSILRRISPMQDRWPNPELSIGEYLGRIDRTNFWEAKGPAREAFNELGPDIKDYLERTLEPVSTPWVTWSMYMCGVDQRKVAPTIMFCCEVASLRQDVRNAIRNSGLLDSYRGMKTGHMATAPRFNQLMPLGDEYSLEFSWATHPLVIHHVSPVEGVAGSRISVGLYTDTEPAWRKATIGGIIQVKEKYYYTTVAHVFETVHEETGDSNTFPVDDNQYVEIDSDDVGDDELETHRSPHARHHRQEPEQDRYRRQDPEREIPRSATRPTRSTLQRILPPPFIMSLDEPHSDLDYALIEAKDPDHQMANVLKHFTVHDEDLPMEIDHIIKLGQEDKEIVAISVRGPVPGRMSGTPVYARAPGSRVFEELYSVQLSGPVEVGDSGAWILDRESQSWCGYIVAGSPGSGAALVVPSYHLFEDIERRMGIRPSLPSSS</sequence>